<dbReference type="PANTHER" id="PTHR43735:SF3">
    <property type="entry name" value="FERROPTOSIS SUPPRESSOR PROTEIN 1"/>
    <property type="match status" value="1"/>
</dbReference>
<sequence length="371" mass="38915">MAKTVVILGGSYAGLHVAHALLKKNDKDLKVILVAQNSHFYWNMASIRAILPEVLKPEDLFKPLETILKKYPETAYELVVGTATASDFDAKSVRVTTASGERSIAYDQLVLATGARTPTSDVPWKAPGTYEEVTALLASTADKIKAASHIVIAGGGSTGVELAGELGYEYGKTKEIILINATDKLLGGDSVANAAANELKKLKVTVKYGARADAATPSAADPSKIDVVLSNGETITTDLYLPTTGLVPNSEYVDAKYLNPNKTIKVTGTLLVEGTTDVWAAGDIVSKPRAGFMIAQKQAASVAKNIELTNAGKPALVAKGMPVDVLFAAVGRGRGIGRAGPVKFPSVMVWLAKGKQLGLNMMGGYVDGSVA</sequence>
<comment type="similarity">
    <text evidence="1">Belongs to the FAD-dependent oxidoreductase family.</text>
</comment>
<feature type="domain" description="FAD/NAD(P)-binding" evidence="5">
    <location>
        <begin position="4"/>
        <end position="289"/>
    </location>
</feature>
<dbReference type="InterPro" id="IPR023753">
    <property type="entry name" value="FAD/NAD-binding_dom"/>
</dbReference>
<keyword evidence="2" id="KW-0285">Flavoprotein</keyword>
<evidence type="ECO:0000256" key="4">
    <source>
        <dbReference type="ARBA" id="ARBA00023002"/>
    </source>
</evidence>
<name>A0AAJ0MEX0_9PEZI</name>
<dbReference type="GO" id="GO:0004174">
    <property type="term" value="F:electron-transferring-flavoprotein dehydrogenase activity"/>
    <property type="evidence" value="ECO:0007669"/>
    <property type="project" value="TreeGrafter"/>
</dbReference>
<dbReference type="PRINTS" id="PR00469">
    <property type="entry name" value="PNDRDTASEII"/>
</dbReference>
<evidence type="ECO:0000256" key="3">
    <source>
        <dbReference type="ARBA" id="ARBA00022827"/>
    </source>
</evidence>
<evidence type="ECO:0000256" key="1">
    <source>
        <dbReference type="ARBA" id="ARBA00006442"/>
    </source>
</evidence>
<dbReference type="AlphaFoldDB" id="A0AAJ0MEX0"/>
<keyword evidence="4" id="KW-0560">Oxidoreductase</keyword>
<dbReference type="PANTHER" id="PTHR43735">
    <property type="entry name" value="APOPTOSIS-INDUCING FACTOR 1"/>
    <property type="match status" value="1"/>
</dbReference>
<dbReference type="PRINTS" id="PR00368">
    <property type="entry name" value="FADPNR"/>
</dbReference>
<dbReference type="GO" id="GO:0005737">
    <property type="term" value="C:cytoplasm"/>
    <property type="evidence" value="ECO:0007669"/>
    <property type="project" value="TreeGrafter"/>
</dbReference>
<proteinExistence type="inferred from homology"/>
<keyword evidence="7" id="KW-1185">Reference proteome</keyword>
<keyword evidence="3" id="KW-0274">FAD</keyword>
<evidence type="ECO:0000313" key="6">
    <source>
        <dbReference type="EMBL" id="KAK3353619.1"/>
    </source>
</evidence>
<reference evidence="6" key="1">
    <citation type="journal article" date="2023" name="Mol. Phylogenet. Evol.">
        <title>Genome-scale phylogeny and comparative genomics of the fungal order Sordariales.</title>
        <authorList>
            <person name="Hensen N."/>
            <person name="Bonometti L."/>
            <person name="Westerberg I."/>
            <person name="Brannstrom I.O."/>
            <person name="Guillou S."/>
            <person name="Cros-Aarteil S."/>
            <person name="Calhoun S."/>
            <person name="Haridas S."/>
            <person name="Kuo A."/>
            <person name="Mondo S."/>
            <person name="Pangilinan J."/>
            <person name="Riley R."/>
            <person name="LaButti K."/>
            <person name="Andreopoulos B."/>
            <person name="Lipzen A."/>
            <person name="Chen C."/>
            <person name="Yan M."/>
            <person name="Daum C."/>
            <person name="Ng V."/>
            <person name="Clum A."/>
            <person name="Steindorff A."/>
            <person name="Ohm R.A."/>
            <person name="Martin F."/>
            <person name="Silar P."/>
            <person name="Natvig D.O."/>
            <person name="Lalanne C."/>
            <person name="Gautier V."/>
            <person name="Ament-Velasquez S.L."/>
            <person name="Kruys A."/>
            <person name="Hutchinson M.I."/>
            <person name="Powell A.J."/>
            <person name="Barry K."/>
            <person name="Miller A.N."/>
            <person name="Grigoriev I.V."/>
            <person name="Debuchy R."/>
            <person name="Gladieux P."/>
            <person name="Hiltunen Thoren M."/>
            <person name="Johannesson H."/>
        </authorList>
    </citation>
    <scope>NUCLEOTIDE SEQUENCE</scope>
    <source>
        <strain evidence="6">CBS 955.72</strain>
    </source>
</reference>
<evidence type="ECO:0000256" key="2">
    <source>
        <dbReference type="ARBA" id="ARBA00022630"/>
    </source>
</evidence>
<organism evidence="6 7">
    <name type="scientific">Lasiosphaeria hispida</name>
    <dbReference type="NCBI Taxonomy" id="260671"/>
    <lineage>
        <taxon>Eukaryota</taxon>
        <taxon>Fungi</taxon>
        <taxon>Dikarya</taxon>
        <taxon>Ascomycota</taxon>
        <taxon>Pezizomycotina</taxon>
        <taxon>Sordariomycetes</taxon>
        <taxon>Sordariomycetidae</taxon>
        <taxon>Sordariales</taxon>
        <taxon>Lasiosphaeriaceae</taxon>
        <taxon>Lasiosphaeria</taxon>
    </lineage>
</organism>
<evidence type="ECO:0000259" key="5">
    <source>
        <dbReference type="Pfam" id="PF07992"/>
    </source>
</evidence>
<accession>A0AAJ0MEX0</accession>
<protein>
    <recommendedName>
        <fullName evidence="5">FAD/NAD(P)-binding domain-containing protein</fullName>
    </recommendedName>
</protein>
<comment type="caution">
    <text evidence="6">The sequence shown here is derived from an EMBL/GenBank/DDBJ whole genome shotgun (WGS) entry which is preliminary data.</text>
</comment>
<evidence type="ECO:0000313" key="7">
    <source>
        <dbReference type="Proteomes" id="UP001275084"/>
    </source>
</evidence>
<reference evidence="6" key="2">
    <citation type="submission" date="2023-06" db="EMBL/GenBank/DDBJ databases">
        <authorList>
            <consortium name="Lawrence Berkeley National Laboratory"/>
            <person name="Haridas S."/>
            <person name="Hensen N."/>
            <person name="Bonometti L."/>
            <person name="Westerberg I."/>
            <person name="Brannstrom I.O."/>
            <person name="Guillou S."/>
            <person name="Cros-Aarteil S."/>
            <person name="Calhoun S."/>
            <person name="Kuo A."/>
            <person name="Mondo S."/>
            <person name="Pangilinan J."/>
            <person name="Riley R."/>
            <person name="Labutti K."/>
            <person name="Andreopoulos B."/>
            <person name="Lipzen A."/>
            <person name="Chen C."/>
            <person name="Yanf M."/>
            <person name="Daum C."/>
            <person name="Ng V."/>
            <person name="Clum A."/>
            <person name="Steindorff A."/>
            <person name="Ohm R."/>
            <person name="Martin F."/>
            <person name="Silar P."/>
            <person name="Natvig D."/>
            <person name="Lalanne C."/>
            <person name="Gautier V."/>
            <person name="Ament-Velasquez S.L."/>
            <person name="Kruys A."/>
            <person name="Hutchinson M.I."/>
            <person name="Powell A.J."/>
            <person name="Barry K."/>
            <person name="Miller A.N."/>
            <person name="Grigoriev I.V."/>
            <person name="Debuchy R."/>
            <person name="Gladieux P."/>
            <person name="Thoren M.H."/>
            <person name="Johannesson H."/>
        </authorList>
    </citation>
    <scope>NUCLEOTIDE SEQUENCE</scope>
    <source>
        <strain evidence="6">CBS 955.72</strain>
    </source>
</reference>
<dbReference type="GO" id="GO:0050660">
    <property type="term" value="F:flavin adenine dinucleotide binding"/>
    <property type="evidence" value="ECO:0007669"/>
    <property type="project" value="TreeGrafter"/>
</dbReference>
<dbReference type="EMBL" id="JAUIQD010000004">
    <property type="protein sequence ID" value="KAK3353619.1"/>
    <property type="molecule type" value="Genomic_DNA"/>
</dbReference>
<dbReference type="Proteomes" id="UP001275084">
    <property type="component" value="Unassembled WGS sequence"/>
</dbReference>
<gene>
    <name evidence="6" type="ORF">B0T25DRAFT_217954</name>
</gene>
<dbReference type="Pfam" id="PF07992">
    <property type="entry name" value="Pyr_redox_2"/>
    <property type="match status" value="1"/>
</dbReference>
<dbReference type="Gene3D" id="3.50.50.100">
    <property type="match status" value="1"/>
</dbReference>
<dbReference type="SUPFAM" id="SSF51905">
    <property type="entry name" value="FAD/NAD(P)-binding domain"/>
    <property type="match status" value="1"/>
</dbReference>
<dbReference type="InterPro" id="IPR036188">
    <property type="entry name" value="FAD/NAD-bd_sf"/>
</dbReference>